<dbReference type="PANTHER" id="PTHR23501:SF195">
    <property type="entry name" value="PEP5"/>
    <property type="match status" value="1"/>
</dbReference>
<feature type="transmembrane region" description="Helical" evidence="6">
    <location>
        <begin position="410"/>
        <end position="433"/>
    </location>
</feature>
<feature type="domain" description="Major facilitator superfamily (MFS) profile" evidence="7">
    <location>
        <begin position="45"/>
        <end position="495"/>
    </location>
</feature>
<dbReference type="InterPro" id="IPR020846">
    <property type="entry name" value="MFS_dom"/>
</dbReference>
<dbReference type="OrthoDB" id="4119671at2759"/>
<reference evidence="8 9" key="1">
    <citation type="submission" date="2015-01" db="EMBL/GenBank/DDBJ databases">
        <title>The Genome Sequence of Exophiala sideris CBS121828.</title>
        <authorList>
            <consortium name="The Broad Institute Genomics Platform"/>
            <person name="Cuomo C."/>
            <person name="de Hoog S."/>
            <person name="Gorbushina A."/>
            <person name="Stielow B."/>
            <person name="Teixiera M."/>
            <person name="Abouelleil A."/>
            <person name="Chapman S.B."/>
            <person name="Priest M."/>
            <person name="Young S.K."/>
            <person name="Wortman J."/>
            <person name="Nusbaum C."/>
            <person name="Birren B."/>
        </authorList>
    </citation>
    <scope>NUCLEOTIDE SEQUENCE [LARGE SCALE GENOMIC DNA]</scope>
    <source>
        <strain evidence="8 9">CBS 121828</strain>
    </source>
</reference>
<proteinExistence type="predicted"/>
<feature type="transmembrane region" description="Helical" evidence="6">
    <location>
        <begin position="43"/>
        <end position="60"/>
    </location>
</feature>
<dbReference type="EMBL" id="KN846952">
    <property type="protein sequence ID" value="KIV81309.1"/>
    <property type="molecule type" value="Genomic_DNA"/>
</dbReference>
<dbReference type="SUPFAM" id="SSF103473">
    <property type="entry name" value="MFS general substrate transporter"/>
    <property type="match status" value="1"/>
</dbReference>
<evidence type="ECO:0000313" key="8">
    <source>
        <dbReference type="EMBL" id="KIV81309.1"/>
    </source>
</evidence>
<gene>
    <name evidence="8" type="ORF">PV11_03502</name>
</gene>
<accession>A0A0D1YJX3</accession>
<dbReference type="EMBL" id="KN846952">
    <property type="protein sequence ID" value="KIV81310.1"/>
    <property type="molecule type" value="Genomic_DNA"/>
</dbReference>
<evidence type="ECO:0000256" key="1">
    <source>
        <dbReference type="ARBA" id="ARBA00004141"/>
    </source>
</evidence>
<feature type="transmembrane region" description="Helical" evidence="6">
    <location>
        <begin position="167"/>
        <end position="188"/>
    </location>
</feature>
<feature type="transmembrane region" description="Helical" evidence="6">
    <location>
        <begin position="376"/>
        <end position="398"/>
    </location>
</feature>
<keyword evidence="3 6" id="KW-0812">Transmembrane</keyword>
<comment type="subcellular location">
    <subcellularLocation>
        <location evidence="1">Membrane</location>
        <topology evidence="1">Multi-pass membrane protein</topology>
    </subcellularLocation>
</comment>
<dbReference type="GO" id="GO:0005886">
    <property type="term" value="C:plasma membrane"/>
    <property type="evidence" value="ECO:0007669"/>
    <property type="project" value="TreeGrafter"/>
</dbReference>
<keyword evidence="2" id="KW-0813">Transport</keyword>
<dbReference type="AlphaFoldDB" id="A0A0D1YJX3"/>
<evidence type="ECO:0000313" key="9">
    <source>
        <dbReference type="Proteomes" id="UP000053599"/>
    </source>
</evidence>
<evidence type="ECO:0000256" key="3">
    <source>
        <dbReference type="ARBA" id="ARBA00022692"/>
    </source>
</evidence>
<evidence type="ECO:0000256" key="5">
    <source>
        <dbReference type="ARBA" id="ARBA00023136"/>
    </source>
</evidence>
<feature type="transmembrane region" description="Helical" evidence="6">
    <location>
        <begin position="200"/>
        <end position="221"/>
    </location>
</feature>
<protein>
    <recommendedName>
        <fullName evidence="7">Major facilitator superfamily (MFS) profile domain-containing protein</fullName>
    </recommendedName>
</protein>
<dbReference type="GO" id="GO:0022857">
    <property type="term" value="F:transmembrane transporter activity"/>
    <property type="evidence" value="ECO:0007669"/>
    <property type="project" value="InterPro"/>
</dbReference>
<dbReference type="Gene3D" id="1.20.1250.20">
    <property type="entry name" value="MFS general substrate transporter like domains"/>
    <property type="match status" value="1"/>
</dbReference>
<feature type="transmembrane region" description="Helical" evidence="6">
    <location>
        <begin position="309"/>
        <end position="327"/>
    </location>
</feature>
<feature type="transmembrane region" description="Helical" evidence="6">
    <location>
        <begin position="270"/>
        <end position="288"/>
    </location>
</feature>
<keyword evidence="5 6" id="KW-0472">Membrane</keyword>
<feature type="transmembrane region" description="Helical" evidence="6">
    <location>
        <begin position="135"/>
        <end position="155"/>
    </location>
</feature>
<keyword evidence="4 6" id="KW-1133">Transmembrane helix</keyword>
<feature type="transmembrane region" description="Helical" evidence="6">
    <location>
        <begin position="439"/>
        <end position="463"/>
    </location>
</feature>
<evidence type="ECO:0000259" key="7">
    <source>
        <dbReference type="PROSITE" id="PS50850"/>
    </source>
</evidence>
<dbReference type="PROSITE" id="PS50850">
    <property type="entry name" value="MFS"/>
    <property type="match status" value="1"/>
</dbReference>
<evidence type="ECO:0000256" key="4">
    <source>
        <dbReference type="ARBA" id="ARBA00022989"/>
    </source>
</evidence>
<organism evidence="8 9">
    <name type="scientific">Exophiala sideris</name>
    <dbReference type="NCBI Taxonomy" id="1016849"/>
    <lineage>
        <taxon>Eukaryota</taxon>
        <taxon>Fungi</taxon>
        <taxon>Dikarya</taxon>
        <taxon>Ascomycota</taxon>
        <taxon>Pezizomycotina</taxon>
        <taxon>Eurotiomycetes</taxon>
        <taxon>Chaetothyriomycetidae</taxon>
        <taxon>Chaetothyriales</taxon>
        <taxon>Herpotrichiellaceae</taxon>
        <taxon>Exophiala</taxon>
    </lineage>
</organism>
<dbReference type="HOGENOM" id="CLU_000960_25_3_1"/>
<feature type="transmembrane region" description="Helical" evidence="6">
    <location>
        <begin position="242"/>
        <end position="264"/>
    </location>
</feature>
<evidence type="ECO:0000256" key="6">
    <source>
        <dbReference type="SAM" id="Phobius"/>
    </source>
</evidence>
<dbReference type="Proteomes" id="UP000053599">
    <property type="component" value="Unassembled WGS sequence"/>
</dbReference>
<dbReference type="InterPro" id="IPR036259">
    <property type="entry name" value="MFS_trans_sf"/>
</dbReference>
<sequence length="591" mass="62724">MSTPHDKVLDVPDAETVEKVSDAGLATAHPELVDHPEPVKSKTWLAIIFLALSYACAQGINLIPVNVTNIIEADLGQPELATWIGSGYALALGVGILIANSLSDLLGRRWFIIGGGLLIVVGNIVGATAKSMPAVVAGVILMSVAQGGSTVTISAAGELVPKKYRGYVIGAMQTGLGVWIVAGSLIGHKLAVSTGPGWRSVFWMGAGINAGTTIGVALTYFPARALASFRTSGQSFLRTFDFVGLFGVIIVQVLICLGITYVQIYGAKSAHFLAPFLVGIVLIIPLVLHQTYIAKNPMLHPDLFRRVRTFTLVCVVGLVGAMLFYSIEDFFSTYLQILFDGDDQIQIGVDNIPFALGTNTGGVLAAVLLPVLGPLIGTHSMLTIGVAFQLVFIPLLCVPGLSGKSMVYAFSFLGGFGIGVMEVMTIMLVQYAAPDEYLGFSYGILGVMRGIGGSAGTSIYVTIFSSRATTLVPQYVAKAALLGGLPASSLPRLLEILTGALQAPLSSVPGATTEIIEASALALKQAYLRAFRYVWLTCIPFGFIALVCAVCTKDLSDQLTWKTPQHLKNVKQPEDIAREEAREMVLEERNV</sequence>
<dbReference type="InterPro" id="IPR010573">
    <property type="entry name" value="MFS_Str1/Tri12-like"/>
</dbReference>
<feature type="transmembrane region" description="Helical" evidence="6">
    <location>
        <begin position="80"/>
        <end position="98"/>
    </location>
</feature>
<feature type="transmembrane region" description="Helical" evidence="6">
    <location>
        <begin position="533"/>
        <end position="552"/>
    </location>
</feature>
<name>A0A0D1YJX3_9EURO</name>
<dbReference type="PANTHER" id="PTHR23501">
    <property type="entry name" value="MAJOR FACILITATOR SUPERFAMILY"/>
    <property type="match status" value="1"/>
</dbReference>
<dbReference type="Pfam" id="PF06609">
    <property type="entry name" value="TRI12"/>
    <property type="match status" value="1"/>
</dbReference>
<evidence type="ECO:0000256" key="2">
    <source>
        <dbReference type="ARBA" id="ARBA00022448"/>
    </source>
</evidence>
<feature type="transmembrane region" description="Helical" evidence="6">
    <location>
        <begin position="110"/>
        <end position="129"/>
    </location>
</feature>